<dbReference type="InterPro" id="IPR023214">
    <property type="entry name" value="HAD_sf"/>
</dbReference>
<name>A0A6V3JSX7_9EUKA</name>
<dbReference type="InterPro" id="IPR010036">
    <property type="entry name" value="MDP_1_eu_arc"/>
</dbReference>
<evidence type="ECO:0000313" key="1">
    <source>
        <dbReference type="EMBL" id="CAE0651291.1"/>
    </source>
</evidence>
<dbReference type="Pfam" id="PF12689">
    <property type="entry name" value="Acid_PPase"/>
    <property type="match status" value="1"/>
</dbReference>
<evidence type="ECO:0000313" key="2">
    <source>
        <dbReference type="EMBL" id="CAE0651294.1"/>
    </source>
</evidence>
<dbReference type="EMBL" id="HBIV01006597">
    <property type="protein sequence ID" value="CAE0651294.1"/>
    <property type="molecule type" value="Transcribed_RNA"/>
</dbReference>
<gene>
    <name evidence="1" type="ORF">LGLO00237_LOCUS4830</name>
    <name evidence="2" type="ORF">LGLO00237_LOCUS4831</name>
</gene>
<proteinExistence type="predicted"/>
<dbReference type="Gene3D" id="3.40.50.1000">
    <property type="entry name" value="HAD superfamily/HAD-like"/>
    <property type="match status" value="1"/>
</dbReference>
<accession>A0A6V3JSX7</accession>
<organism evidence="1">
    <name type="scientific">Lotharella globosa</name>
    <dbReference type="NCBI Taxonomy" id="91324"/>
    <lineage>
        <taxon>Eukaryota</taxon>
        <taxon>Sar</taxon>
        <taxon>Rhizaria</taxon>
        <taxon>Cercozoa</taxon>
        <taxon>Chlorarachniophyceae</taxon>
        <taxon>Lotharella</taxon>
    </lineage>
</organism>
<reference evidence="1" key="1">
    <citation type="submission" date="2021-01" db="EMBL/GenBank/DDBJ databases">
        <authorList>
            <person name="Corre E."/>
            <person name="Pelletier E."/>
            <person name="Niang G."/>
            <person name="Scheremetjew M."/>
            <person name="Finn R."/>
            <person name="Kale V."/>
            <person name="Holt S."/>
            <person name="Cochrane G."/>
            <person name="Meng A."/>
            <person name="Brown T."/>
            <person name="Cohen L."/>
        </authorList>
    </citation>
    <scope>NUCLEOTIDE SEQUENCE</scope>
    <source>
        <strain evidence="1">CCCM811</strain>
    </source>
</reference>
<sequence length="407" mass="46470">MGIYTSRVVNEIGVQGTPSHYLKDLEVLVALLKKDFPSLDLSIFTSKVFPEAKKAISEKKKESKLRMGVEDLKKHISSLNVTEQVTKDVVAWLGCNKVFTFIAAVQPGLEAKHFGQTQDGNWRVASVPPGSRLSVYDTLVDVLEGGKNHPVKGLSAKDLTALMQKKGADRLPQLRVYRKTASKRQMYEALRLPPPSIKMTLWDMDLCLLKVHTGGHTNLKLQPLSKEVTEAYCYLMDIMIEKKLTTGVVTFSDKKVAKAIESQYGGEDLVRPLIFHALRRHWMQLDRTLQLQDAINKARSFVENDLYVKGAYPEWRNRNDEEFKKKPMPNSKEWHMAQVAKEFEAKTKQKVKPEEMILFDDGERNIREAERQGVVGVWVNEETGFTVQDWEEAMNEAWTAYLKKSQK</sequence>
<dbReference type="GO" id="GO:0016791">
    <property type="term" value="F:phosphatase activity"/>
    <property type="evidence" value="ECO:0007669"/>
    <property type="project" value="InterPro"/>
</dbReference>
<dbReference type="EMBL" id="HBIV01006596">
    <property type="protein sequence ID" value="CAE0651291.1"/>
    <property type="molecule type" value="Transcribed_RNA"/>
</dbReference>
<protein>
    <submittedName>
        <fullName evidence="1">Uncharacterized protein</fullName>
    </submittedName>
</protein>
<dbReference type="AlphaFoldDB" id="A0A6V3JSX7"/>